<dbReference type="InterPro" id="IPR014787">
    <property type="entry name" value="PSer_Pase_RsbU_N"/>
</dbReference>
<dbReference type="InterPro" id="IPR017944">
    <property type="entry name" value="KaiA/RbsU_helical_domain_sf"/>
</dbReference>
<name>A0A239BXS3_9ACTN</name>
<organism evidence="2 3">
    <name type="scientific">Geodermatophilus saharensis</name>
    <dbReference type="NCBI Taxonomy" id="1137994"/>
    <lineage>
        <taxon>Bacteria</taxon>
        <taxon>Bacillati</taxon>
        <taxon>Actinomycetota</taxon>
        <taxon>Actinomycetes</taxon>
        <taxon>Geodermatophilales</taxon>
        <taxon>Geodermatophilaceae</taxon>
        <taxon>Geodermatophilus</taxon>
    </lineage>
</organism>
<dbReference type="AlphaFoldDB" id="A0A239BXS3"/>
<protein>
    <submittedName>
        <fullName evidence="2">Phosphoserine phosphatase RsbU, N-terminal domain</fullName>
    </submittedName>
</protein>
<reference evidence="3" key="1">
    <citation type="submission" date="2017-06" db="EMBL/GenBank/DDBJ databases">
        <authorList>
            <person name="Varghese N."/>
            <person name="Submissions S."/>
        </authorList>
    </citation>
    <scope>NUCLEOTIDE SEQUENCE [LARGE SCALE GENOMIC DNA]</scope>
    <source>
        <strain evidence="3">DSM 45423</strain>
    </source>
</reference>
<proteinExistence type="predicted"/>
<keyword evidence="3" id="KW-1185">Reference proteome</keyword>
<gene>
    <name evidence="2" type="ORF">SAMN04488107_1473</name>
</gene>
<dbReference type="Pfam" id="PF08673">
    <property type="entry name" value="RsbU_N"/>
    <property type="match status" value="1"/>
</dbReference>
<feature type="domain" description="Phosphoserine phosphatase RsbU N-terminal" evidence="1">
    <location>
        <begin position="10"/>
        <end position="88"/>
    </location>
</feature>
<dbReference type="OrthoDB" id="5192927at2"/>
<evidence type="ECO:0000259" key="1">
    <source>
        <dbReference type="Pfam" id="PF08673"/>
    </source>
</evidence>
<dbReference type="RefSeq" id="WP_089403172.1">
    <property type="nucleotide sequence ID" value="NZ_FZOH01000002.1"/>
</dbReference>
<dbReference type="EMBL" id="FZOH01000002">
    <property type="protein sequence ID" value="SNS12218.1"/>
    <property type="molecule type" value="Genomic_DNA"/>
</dbReference>
<accession>A0A239BXS3</accession>
<evidence type="ECO:0000313" key="2">
    <source>
        <dbReference type="EMBL" id="SNS12218.1"/>
    </source>
</evidence>
<dbReference type="Gene3D" id="1.10.1240.30">
    <property type="entry name" value="KaiA/RbsU domain"/>
    <property type="match status" value="1"/>
</dbReference>
<dbReference type="Proteomes" id="UP000198386">
    <property type="component" value="Unassembled WGS sequence"/>
</dbReference>
<evidence type="ECO:0000313" key="3">
    <source>
        <dbReference type="Proteomes" id="UP000198386"/>
    </source>
</evidence>
<sequence>MTGIEGFARDYRVGFLAHLARRSEASLHRGYELGRAAVTGGLGILEVVHVHHEVLLGVLRETPAGELADVAAAASEFLCEVLATSDMAQRALLRPR</sequence>